<keyword evidence="1" id="KW-0472">Membrane</keyword>
<dbReference type="RefSeq" id="WP_110592862.1">
    <property type="nucleotide sequence ID" value="NZ_CAHPQZ010000024.1"/>
</dbReference>
<protein>
    <submittedName>
        <fullName evidence="2">Uncharacterized protein</fullName>
    </submittedName>
</protein>
<sequence>MLSTIFIVFVVVILCLGLIIVATSKASEATSVFALMILLIAAVIFGAAILNEEDKSEVVSKGEYYSTQCQLIETNNDNGLFQSNTNKLKCGDVIENVTVSDYKEAIEAYQNSNVQMNKLN</sequence>
<keyword evidence="1" id="KW-0812">Transmembrane</keyword>
<proteinExistence type="predicted"/>
<dbReference type="GeneID" id="92276987"/>
<evidence type="ECO:0000313" key="2">
    <source>
        <dbReference type="EMBL" id="CAB5718715.1"/>
    </source>
</evidence>
<evidence type="ECO:0000313" key="4">
    <source>
        <dbReference type="Proteomes" id="UP000682358"/>
    </source>
</evidence>
<dbReference type="Proteomes" id="UP000834611">
    <property type="component" value="Unassembled WGS sequence"/>
</dbReference>
<dbReference type="Proteomes" id="UP000682358">
    <property type="component" value="Plasmid p15628B_125"/>
</dbReference>
<reference evidence="2" key="1">
    <citation type="submission" date="2020-05" db="EMBL/GenBank/DDBJ databases">
        <authorList>
            <person name="Delgado-Blas J."/>
        </authorList>
    </citation>
    <scope>NUCLEOTIDE SEQUENCE</scope>
    <source>
        <strain evidence="2">BB1453</strain>
    </source>
</reference>
<keyword evidence="3" id="KW-0614">Plasmid</keyword>
<gene>
    <name evidence="2" type="ORF">GHA_04454</name>
    <name evidence="3" type="ORF">KOF27_22145</name>
</gene>
<name>A0A9N8H024_PRORE</name>
<dbReference type="EMBL" id="CAHPSF010000020">
    <property type="protein sequence ID" value="CAB5718715.1"/>
    <property type="molecule type" value="Genomic_DNA"/>
</dbReference>
<dbReference type="AlphaFoldDB" id="A0A9N8H024"/>
<feature type="transmembrane region" description="Helical" evidence="1">
    <location>
        <begin position="6"/>
        <end position="24"/>
    </location>
</feature>
<geneLocation type="plasmid" evidence="3 4">
    <name>p15628B_125</name>
</geneLocation>
<dbReference type="EMBL" id="CP123374">
    <property type="protein sequence ID" value="WHT96105.1"/>
    <property type="molecule type" value="Genomic_DNA"/>
</dbReference>
<evidence type="ECO:0000313" key="3">
    <source>
        <dbReference type="EMBL" id="WHT96105.1"/>
    </source>
</evidence>
<reference evidence="3" key="2">
    <citation type="submission" date="2023-04" db="EMBL/GenBank/DDBJ databases">
        <title>Co-integrate Col3M blaNDM-1-harbouring plasmids in clinical Providencia rettgeri isolates from Argentina.</title>
        <authorList>
            <person name="de Belder D."/>
            <person name="Martino F."/>
            <person name="Tijet N."/>
            <person name="Melano R.G."/>
            <person name="Faccone D."/>
            <person name="de Mendieta J.M."/>
            <person name="Rapoport M."/>
            <person name="Albornoz E."/>
            <person name="Petroni A."/>
            <person name="Tuduri E."/>
            <person name="Derdoy L."/>
            <person name="Cogut S."/>
            <person name="Errecalde L."/>
            <person name="Pasteran F."/>
            <person name="Corso A."/>
            <person name="Gomez S.A."/>
        </authorList>
    </citation>
    <scope>NUCLEOTIDE SEQUENCE</scope>
    <source>
        <strain evidence="3">PreM15628</strain>
        <plasmid evidence="3">p15628B_125</plasmid>
    </source>
</reference>
<evidence type="ECO:0000256" key="1">
    <source>
        <dbReference type="SAM" id="Phobius"/>
    </source>
</evidence>
<organism evidence="2 5">
    <name type="scientific">Providencia rettgeri</name>
    <dbReference type="NCBI Taxonomy" id="587"/>
    <lineage>
        <taxon>Bacteria</taxon>
        <taxon>Pseudomonadati</taxon>
        <taxon>Pseudomonadota</taxon>
        <taxon>Gammaproteobacteria</taxon>
        <taxon>Enterobacterales</taxon>
        <taxon>Morganellaceae</taxon>
        <taxon>Providencia</taxon>
    </lineage>
</organism>
<feature type="transmembrane region" description="Helical" evidence="1">
    <location>
        <begin position="31"/>
        <end position="50"/>
    </location>
</feature>
<keyword evidence="1" id="KW-1133">Transmembrane helix</keyword>
<evidence type="ECO:0000313" key="5">
    <source>
        <dbReference type="Proteomes" id="UP000834611"/>
    </source>
</evidence>
<accession>A0A9N8H024</accession>